<evidence type="ECO:0000313" key="1">
    <source>
        <dbReference type="EMBL" id="KWZ76511.1"/>
    </source>
</evidence>
<dbReference type="EMBL" id="LRPN01000197">
    <property type="protein sequence ID" value="KWZ76511.1"/>
    <property type="molecule type" value="Genomic_DNA"/>
</dbReference>
<sequence>MKGACFFFNSVMVWRNRHPCSRNLAGVLGWGAETLEKRKYLF</sequence>
<accession>A0A133KAD5</accession>
<dbReference type="AlphaFoldDB" id="A0A133KAD5"/>
<dbReference type="PATRIC" id="fig|1398.22.peg.3763"/>
<evidence type="ECO:0000313" key="2">
    <source>
        <dbReference type="Proteomes" id="UP000070376"/>
    </source>
</evidence>
<protein>
    <submittedName>
        <fullName evidence="1">Uncharacterized protein</fullName>
    </submittedName>
</protein>
<name>A0A133KAD5_HEYCO</name>
<reference evidence="2" key="1">
    <citation type="submission" date="2016-01" db="EMBL/GenBank/DDBJ databases">
        <authorList>
            <person name="Mitreva M."/>
            <person name="Pepin K.H."/>
            <person name="Mihindukulasuriya K.A."/>
            <person name="Fulton R."/>
            <person name="Fronick C."/>
            <person name="O'Laughlin M."/>
            <person name="Miner T."/>
            <person name="Herter B."/>
            <person name="Rosa B.A."/>
            <person name="Cordes M."/>
            <person name="Tomlinson C."/>
            <person name="Wollam A."/>
            <person name="Palsikar V.B."/>
            <person name="Mardis E.R."/>
            <person name="Wilson R.K."/>
        </authorList>
    </citation>
    <scope>NUCLEOTIDE SEQUENCE [LARGE SCALE GENOMIC DNA]</scope>
    <source>
        <strain evidence="2">GED7749B</strain>
    </source>
</reference>
<proteinExistence type="predicted"/>
<dbReference type="Proteomes" id="UP000070376">
    <property type="component" value="Unassembled WGS sequence"/>
</dbReference>
<comment type="caution">
    <text evidence="1">The sequence shown here is derived from an EMBL/GenBank/DDBJ whole genome shotgun (WGS) entry which is preliminary data.</text>
</comment>
<organism evidence="1 2">
    <name type="scientific">Heyndrickxia coagulans</name>
    <name type="common">Weizmannia coagulans</name>
    <dbReference type="NCBI Taxonomy" id="1398"/>
    <lineage>
        <taxon>Bacteria</taxon>
        <taxon>Bacillati</taxon>
        <taxon>Bacillota</taxon>
        <taxon>Bacilli</taxon>
        <taxon>Bacillales</taxon>
        <taxon>Bacillaceae</taxon>
        <taxon>Heyndrickxia</taxon>
    </lineage>
</organism>
<gene>
    <name evidence="1" type="ORF">HMPREF3213_03761</name>
</gene>